<dbReference type="InterPro" id="IPR017516">
    <property type="entry name" value="AbrB_dup"/>
</dbReference>
<keyword evidence="1" id="KW-1133">Transmembrane helix</keyword>
<organism evidence="2 3">
    <name type="scientific">Jiella pelagia</name>
    <dbReference type="NCBI Taxonomy" id="2986949"/>
    <lineage>
        <taxon>Bacteria</taxon>
        <taxon>Pseudomonadati</taxon>
        <taxon>Pseudomonadota</taxon>
        <taxon>Alphaproteobacteria</taxon>
        <taxon>Hyphomicrobiales</taxon>
        <taxon>Aurantimonadaceae</taxon>
        <taxon>Jiella</taxon>
    </lineage>
</organism>
<gene>
    <name evidence="2" type="ORF">OH818_01850</name>
</gene>
<reference evidence="2" key="1">
    <citation type="submission" date="2022-12" db="EMBL/GenBank/DDBJ databases">
        <title>Jiella pelagia sp. nov., isolated from phosphonate enriched culture of Northwest Pacific surface seawater.</title>
        <authorList>
            <person name="Shin D.Y."/>
            <person name="Hwang C.Y."/>
        </authorList>
    </citation>
    <scope>NUCLEOTIDE SEQUENCE</scope>
    <source>
        <strain evidence="2">HL-NP1</strain>
    </source>
</reference>
<name>A0ABY7BZU4_9HYPH</name>
<keyword evidence="1" id="KW-0812">Transmembrane</keyword>
<dbReference type="InterPro" id="IPR007820">
    <property type="entry name" value="AbrB_fam"/>
</dbReference>
<evidence type="ECO:0000313" key="3">
    <source>
        <dbReference type="Proteomes" id="UP001164020"/>
    </source>
</evidence>
<feature type="transmembrane region" description="Helical" evidence="1">
    <location>
        <begin position="319"/>
        <end position="339"/>
    </location>
</feature>
<sequence>MTVAYRPVLLALGAALGGATLFQSIGVPAGPLVGSTIAVTALAAGGFSPKVPSTLRNLGFTTIGVTLGAGVTTHFLTDVLRFPASLIALTATMIAVMLISSTVLKRFFGTSGGTAILATSPGALSYSLSLAADRPAAKIDIPFVMVLQSLRLLIITIALPPLVAFVERGSGGDGTVLAHHALSFPVSIVLIAIAAAGGYCFERLRVPAAFLLAGVITSGLGHGIGWLEGRPSAILTFIGFSLAGAVIGARFASVTRTQLRDLFVAGLVVTTIAVALSGLASFFVAELLGLPFGQVWVSFAPGGVEGMSAMALSLGYDPAYVATHHIFRLLLLIAVLPAFMRVDQQRTLTPPA</sequence>
<feature type="transmembrane region" description="Helical" evidence="1">
    <location>
        <begin position="233"/>
        <end position="252"/>
    </location>
</feature>
<dbReference type="RefSeq" id="WP_268881536.1">
    <property type="nucleotide sequence ID" value="NZ_CP114029.1"/>
</dbReference>
<feature type="transmembrane region" description="Helical" evidence="1">
    <location>
        <begin position="58"/>
        <end position="77"/>
    </location>
</feature>
<evidence type="ECO:0000313" key="2">
    <source>
        <dbReference type="EMBL" id="WAP69099.1"/>
    </source>
</evidence>
<feature type="transmembrane region" description="Helical" evidence="1">
    <location>
        <begin position="110"/>
        <end position="131"/>
    </location>
</feature>
<keyword evidence="3" id="KW-1185">Reference proteome</keyword>
<dbReference type="EMBL" id="CP114029">
    <property type="protein sequence ID" value="WAP69099.1"/>
    <property type="molecule type" value="Genomic_DNA"/>
</dbReference>
<accession>A0ABY7BZU4</accession>
<dbReference type="PIRSF" id="PIRSF038991">
    <property type="entry name" value="Protein_AbrB"/>
    <property type="match status" value="1"/>
</dbReference>
<dbReference type="NCBIfam" id="TIGR03082">
    <property type="entry name" value="Gneg_AbrB_dup"/>
    <property type="match status" value="1"/>
</dbReference>
<protein>
    <submittedName>
        <fullName evidence="2">AbrB family transcriptional regulator</fullName>
    </submittedName>
</protein>
<evidence type="ECO:0000256" key="1">
    <source>
        <dbReference type="SAM" id="Phobius"/>
    </source>
</evidence>
<feature type="transmembrane region" description="Helical" evidence="1">
    <location>
        <begin position="177"/>
        <end position="201"/>
    </location>
</feature>
<feature type="transmembrane region" description="Helical" evidence="1">
    <location>
        <begin position="208"/>
        <end position="227"/>
    </location>
</feature>
<proteinExistence type="predicted"/>
<dbReference type="PANTHER" id="PTHR38457">
    <property type="entry name" value="REGULATOR ABRB-RELATED"/>
    <property type="match status" value="1"/>
</dbReference>
<dbReference type="PANTHER" id="PTHR38457:SF1">
    <property type="entry name" value="REGULATOR ABRB-RELATED"/>
    <property type="match status" value="1"/>
</dbReference>
<dbReference type="Pfam" id="PF05145">
    <property type="entry name" value="AbrB"/>
    <property type="match status" value="1"/>
</dbReference>
<feature type="transmembrane region" description="Helical" evidence="1">
    <location>
        <begin position="143"/>
        <end position="165"/>
    </location>
</feature>
<feature type="transmembrane region" description="Helical" evidence="1">
    <location>
        <begin position="264"/>
        <end position="285"/>
    </location>
</feature>
<feature type="transmembrane region" description="Helical" evidence="1">
    <location>
        <begin position="84"/>
        <end position="104"/>
    </location>
</feature>
<keyword evidence="1" id="KW-0472">Membrane</keyword>
<dbReference type="Proteomes" id="UP001164020">
    <property type="component" value="Chromosome"/>
</dbReference>